<reference evidence="3 4" key="1">
    <citation type="submission" date="2018-05" db="EMBL/GenBank/DDBJ databases">
        <title>Whole genome sequencing for identification of molecular markers to develop diagnostic detection tools for the regulated plant pathogen Lachnellula willkommii.</title>
        <authorList>
            <person name="Giroux E."/>
            <person name="Bilodeau G."/>
        </authorList>
    </citation>
    <scope>NUCLEOTIDE SEQUENCE [LARGE SCALE GENOMIC DNA]</scope>
    <source>
        <strain evidence="3 4">CBS 625.97</strain>
    </source>
</reference>
<evidence type="ECO:0000256" key="2">
    <source>
        <dbReference type="ARBA" id="ARBA00023002"/>
    </source>
</evidence>
<evidence type="ECO:0000313" key="4">
    <source>
        <dbReference type="Proteomes" id="UP000481288"/>
    </source>
</evidence>
<dbReference type="SUPFAM" id="SSF51735">
    <property type="entry name" value="NAD(P)-binding Rossmann-fold domains"/>
    <property type="match status" value="1"/>
</dbReference>
<accession>A0A7D8YN30</accession>
<gene>
    <name evidence="3" type="ORF">LCER1_G005146</name>
</gene>
<dbReference type="Proteomes" id="UP000481288">
    <property type="component" value="Unassembled WGS sequence"/>
</dbReference>
<dbReference type="OrthoDB" id="5336600at2759"/>
<keyword evidence="2" id="KW-0560">Oxidoreductase</keyword>
<dbReference type="EMBL" id="QGMG01000520">
    <property type="protein sequence ID" value="TVY52987.1"/>
    <property type="molecule type" value="Genomic_DNA"/>
</dbReference>
<comment type="caution">
    <text evidence="3">The sequence shown here is derived from an EMBL/GenBank/DDBJ whole genome shotgun (WGS) entry which is preliminary data.</text>
</comment>
<dbReference type="Gene3D" id="3.40.50.720">
    <property type="entry name" value="NAD(P)-binding Rossmann-like Domain"/>
    <property type="match status" value="1"/>
</dbReference>
<keyword evidence="4" id="KW-1185">Reference proteome</keyword>
<organism evidence="3 4">
    <name type="scientific">Lachnellula cervina</name>
    <dbReference type="NCBI Taxonomy" id="1316786"/>
    <lineage>
        <taxon>Eukaryota</taxon>
        <taxon>Fungi</taxon>
        <taxon>Dikarya</taxon>
        <taxon>Ascomycota</taxon>
        <taxon>Pezizomycotina</taxon>
        <taxon>Leotiomycetes</taxon>
        <taxon>Helotiales</taxon>
        <taxon>Lachnaceae</taxon>
        <taxon>Lachnellula</taxon>
    </lineage>
</organism>
<proteinExistence type="inferred from homology"/>
<dbReference type="Pfam" id="PF00106">
    <property type="entry name" value="adh_short"/>
    <property type="match status" value="1"/>
</dbReference>
<dbReference type="AlphaFoldDB" id="A0A7D8YN30"/>
<dbReference type="InterPro" id="IPR036291">
    <property type="entry name" value="NAD(P)-bd_dom_sf"/>
</dbReference>
<sequence length="229" mass="24296">MMSKVILILGAGPNVGASVAHAFASKGYKVALASRSQKESDNTPSQIHIPTDVSNTNAVVAAFAKTKSLLGDPSVVVYNVGALTEDPPQDPLSLKLEDFEKDLVINTTSAFVAGQQAVLAFKSLPRSSSKTFIYTGNNLNETIIPGLMDLGAGKSATAHVIRTAAAAYKDKGFKFYYADERTADGGPAWSNINGEAHGKLYVELAEGKLQGPWQQTFVKGVGYVKFPVD</sequence>
<protein>
    <submittedName>
        <fullName evidence="3">Glucose 1-dehydrogenase</fullName>
    </submittedName>
</protein>
<dbReference type="PANTHER" id="PTHR43669:SF4">
    <property type="entry name" value="SHORT-CHAIN DEHYDROGENASE"/>
    <property type="match status" value="1"/>
</dbReference>
<comment type="similarity">
    <text evidence="1">Belongs to the short-chain dehydrogenases/reductases (SDR) family.</text>
</comment>
<evidence type="ECO:0000313" key="3">
    <source>
        <dbReference type="EMBL" id="TVY52987.1"/>
    </source>
</evidence>
<name>A0A7D8YN30_9HELO</name>
<dbReference type="InterPro" id="IPR002347">
    <property type="entry name" value="SDR_fam"/>
</dbReference>
<evidence type="ECO:0000256" key="1">
    <source>
        <dbReference type="ARBA" id="ARBA00006484"/>
    </source>
</evidence>
<dbReference type="GO" id="GO:0016491">
    <property type="term" value="F:oxidoreductase activity"/>
    <property type="evidence" value="ECO:0007669"/>
    <property type="project" value="UniProtKB-KW"/>
</dbReference>
<dbReference type="PANTHER" id="PTHR43669">
    <property type="entry name" value="5-KETO-D-GLUCONATE 5-REDUCTASE"/>
    <property type="match status" value="1"/>
</dbReference>